<name>A0A2S0U3Z6_9AGAM</name>
<keyword evidence="2" id="KW-1133">Transmembrane helix</keyword>
<organism evidence="3">
    <name type="scientific">Russula virescens</name>
    <dbReference type="NCBI Taxonomy" id="71688"/>
    <lineage>
        <taxon>Eukaryota</taxon>
        <taxon>Fungi</taxon>
        <taxon>Dikarya</taxon>
        <taxon>Basidiomycota</taxon>
        <taxon>Agaricomycotina</taxon>
        <taxon>Agaricomycetes</taxon>
        <taxon>Russulales</taxon>
        <taxon>Russulaceae</taxon>
        <taxon>Russula</taxon>
    </lineage>
</organism>
<feature type="transmembrane region" description="Helical" evidence="2">
    <location>
        <begin position="40"/>
        <end position="60"/>
    </location>
</feature>
<gene>
    <name evidence="3" type="primary">orf452</name>
</gene>
<accession>A0A2S0U3Z6</accession>
<feature type="compositionally biased region" description="Polar residues" evidence="1">
    <location>
        <begin position="219"/>
        <end position="234"/>
    </location>
</feature>
<keyword evidence="2" id="KW-0472">Membrane</keyword>
<reference evidence="3" key="1">
    <citation type="journal article" date="2018" name="Int. J. Biol. Macromol.">
        <title>Characterization and comparative mitogenomic analysis of six newly sequenced mitochondrial genomes from ectomycorrhizal fungi (Russula) and phylogenetic analysis of the Agaricomycetes.</title>
        <authorList>
            <person name="Li Q."/>
            <person name="Wang Q."/>
            <person name="Chen C."/>
            <person name="Jin X."/>
            <person name="Chen Z."/>
            <person name="Xiong C."/>
            <person name="Li P."/>
            <person name="Zhao J."/>
            <person name="Huang W."/>
        </authorList>
    </citation>
    <scope>NUCLEOTIDE SEQUENCE</scope>
</reference>
<feature type="transmembrane region" description="Helical" evidence="2">
    <location>
        <begin position="72"/>
        <end position="97"/>
    </location>
</feature>
<evidence type="ECO:0000256" key="2">
    <source>
        <dbReference type="SAM" id="Phobius"/>
    </source>
</evidence>
<evidence type="ECO:0000313" key="3">
    <source>
        <dbReference type="EMBL" id="AWB36221.1"/>
    </source>
</evidence>
<dbReference type="RefSeq" id="YP_009487319.1">
    <property type="nucleotide sequence ID" value="NC_037777.1"/>
</dbReference>
<sequence>MQNLNKYTKADLISRIKKLDNQTSNLNNTNSFLHKIVDSILTFKSLILKVTLIAFVIKWIKKYSFVQKLWRMFGWIASTVLGISLIDIYAIDLITWIKDTSIYKWYSEFFSPKTEIIKEKSKDEFQFPKGITNKTIENETETDETNRISDWITRRNQEKEVENNNAGYWTDYKHIIIISGIIIGTIVIYYYHDEITEGFSSCYEWIKNQFSRPPRDPGDNNTENISTSTTQSNEQNRKKGFWKYFGIESEDFKGKGKDISNERLSIKSEPVILENKLEGSSKLTDSKTILTSPSIENLTNQTEEAWSQSSSPKSDDSSVTAVAKSLALTPASLSIEEVTDLTTNWSNILNYKGQEAMKFIDETYKSNSELTPELQDNLINSLAIAINEYDQTVKIYNTILQDEITKLKMRISLFGFRQWLRNVHALTVPNDTMLDIGTNNDIPTNLKDLLKR</sequence>
<protein>
    <submittedName>
        <fullName evidence="3">Uncharacterized protein</fullName>
    </submittedName>
</protein>
<dbReference type="GeneID" id="36940915"/>
<geneLocation type="mitochondrion" evidence="3"/>
<keyword evidence="3" id="KW-0496">Mitochondrion</keyword>
<dbReference type="EMBL" id="MH138076">
    <property type="protein sequence ID" value="AWB36221.1"/>
    <property type="molecule type" value="Genomic_DNA"/>
</dbReference>
<feature type="region of interest" description="Disordered" evidence="1">
    <location>
        <begin position="211"/>
        <end position="235"/>
    </location>
</feature>
<evidence type="ECO:0000256" key="1">
    <source>
        <dbReference type="SAM" id="MobiDB-lite"/>
    </source>
</evidence>
<keyword evidence="2" id="KW-0812">Transmembrane</keyword>
<feature type="transmembrane region" description="Helical" evidence="2">
    <location>
        <begin position="172"/>
        <end position="191"/>
    </location>
</feature>
<dbReference type="AlphaFoldDB" id="A0A2S0U3Z6"/>
<proteinExistence type="predicted"/>